<dbReference type="AlphaFoldDB" id="A0A1J4MTE9"/>
<evidence type="ECO:0000313" key="1">
    <source>
        <dbReference type="EMBL" id="OII76715.1"/>
    </source>
</evidence>
<dbReference type="GeneID" id="92366920"/>
<comment type="caution">
    <text evidence="1">The sequence shown here is derived from an EMBL/GenBank/DDBJ whole genome shotgun (WGS) entry which is preliminary data.</text>
</comment>
<accession>A0A1J4MTE9</accession>
<dbReference type="VEuPathDB" id="CryptoDB:cand_027360"/>
<dbReference type="RefSeq" id="XP_067068561.1">
    <property type="nucleotide sequence ID" value="XM_067212964.1"/>
</dbReference>
<name>A0A1J4MTE9_9CRYT</name>
<proteinExistence type="predicted"/>
<dbReference type="Proteomes" id="UP000186804">
    <property type="component" value="Unassembled WGS sequence"/>
</dbReference>
<keyword evidence="2" id="KW-1185">Reference proteome</keyword>
<dbReference type="OrthoDB" id="343729at2759"/>
<sequence length="579" mass="66022">MESAVSGILLNKSEKIVFNIRKLDFCSNTTMTNSQLENPVSLNLKTGFGTEVNIKDKVPYYEEEDKIPVKKYSPVHRTTGAPLYRIAMCNDKINIANSLLLPSTRSKSFHCNDNWNIPSKPLSPASTMTPLTPNYMTSSPLKIESPNSISPVCCLTPCMSPNMKISPNRFADLYRSRSWVLGENESINVEVNNNEELDLWRHRQKPENKVELLKKGLNSEIKAKPIKVVETTAVNTIKPIKWKINSFDSGTKPSSPKSCPSLLVDCWNTNPKYTPTEPIKTPVKGFKDTQCNLFTEPLKTIRSPCENIKGAIESIEYTGKFLASTCMYIANLFDFDSNDIKGSLQNYGHFSLCNLPAFPVISVEIPTDTVILQCMECNMLFYSELPLTKQQLSSIGILEPDPIPLGNLGPFVPNDEIFNRDSPFYCWGNMQPRELSPNQIEYLKRVDLRTVKRLSIQDIVDLYYYRYRRDRRFEKDFLSSVMVDDRLHLYKFYRETLHAANNGNKTPLPDVGDFLMPSPWEPIRASKSRKSKAPNKDFELDSDGFVILPQFPKIKYNIRDKIFTPDISPSVPFILDRVK</sequence>
<dbReference type="EMBL" id="LRBS01000052">
    <property type="protein sequence ID" value="OII76715.1"/>
    <property type="molecule type" value="Genomic_DNA"/>
</dbReference>
<gene>
    <name evidence="1" type="ORF">cand_027360</name>
</gene>
<evidence type="ECO:0000313" key="2">
    <source>
        <dbReference type="Proteomes" id="UP000186804"/>
    </source>
</evidence>
<organism evidence="1 2">
    <name type="scientific">Cryptosporidium andersoni</name>
    <dbReference type="NCBI Taxonomy" id="117008"/>
    <lineage>
        <taxon>Eukaryota</taxon>
        <taxon>Sar</taxon>
        <taxon>Alveolata</taxon>
        <taxon>Apicomplexa</taxon>
        <taxon>Conoidasida</taxon>
        <taxon>Coccidia</taxon>
        <taxon>Eucoccidiorida</taxon>
        <taxon>Eimeriorina</taxon>
        <taxon>Cryptosporidiidae</taxon>
        <taxon>Cryptosporidium</taxon>
    </lineage>
</organism>
<reference evidence="1 2" key="1">
    <citation type="submission" date="2016-10" db="EMBL/GenBank/DDBJ databases">
        <title>Reductive evolution of mitochondrial metabolism and differential evolution of invasion-related proteins in Cryptosporidium.</title>
        <authorList>
            <person name="Liu S."/>
            <person name="Roellig D.M."/>
            <person name="Guo Y."/>
            <person name="Li N."/>
            <person name="Frace M.A."/>
            <person name="Tang K."/>
            <person name="Zhang L."/>
            <person name="Feng Y."/>
            <person name="Xiao L."/>
        </authorList>
    </citation>
    <scope>NUCLEOTIDE SEQUENCE [LARGE SCALE GENOMIC DNA]</scope>
    <source>
        <strain evidence="1">30847</strain>
    </source>
</reference>
<protein>
    <submittedName>
        <fullName evidence="1">Uncharacterized protein</fullName>
    </submittedName>
</protein>